<proteinExistence type="predicted"/>
<dbReference type="RefSeq" id="WP_340418442.1">
    <property type="nucleotide sequence ID" value="NZ_JBBMGJ010000004.1"/>
</dbReference>
<reference evidence="1 2" key="1">
    <citation type="submission" date="2024-01" db="EMBL/GenBank/DDBJ databases">
        <title>Description of two novel Corynebacterium species isolated from human nasal passages and skin.</title>
        <authorList>
            <person name="Popowitch E."/>
            <person name="Tran T.H."/>
            <person name="Escapa I.F."/>
            <person name="Bhatt E."/>
            <person name="Sozat A.K."/>
            <person name="Roberts A.Q."/>
            <person name="Segre J.A."/>
            <person name="Kong H."/>
            <person name="Conlan S."/>
            <person name="Lemon K.P."/>
            <person name="Kelly M.S."/>
        </authorList>
    </citation>
    <scope>NUCLEOTIDE SEQUENCE [LARGE SCALE GENOMIC DNA]</scope>
    <source>
        <strain evidence="1 2">KPL2619</strain>
    </source>
</reference>
<evidence type="ECO:0000313" key="1">
    <source>
        <dbReference type="EMBL" id="MEK0145013.1"/>
    </source>
</evidence>
<name>A0ABU8Y084_9CORY</name>
<comment type="caution">
    <text evidence="1">The sequence shown here is derived from an EMBL/GenBank/DDBJ whole genome shotgun (WGS) entry which is preliminary data.</text>
</comment>
<dbReference type="EMBL" id="JBBMGJ010000004">
    <property type="protein sequence ID" value="MEK0145013.1"/>
    <property type="molecule type" value="Genomic_DNA"/>
</dbReference>
<evidence type="ECO:0000313" key="2">
    <source>
        <dbReference type="Proteomes" id="UP001371299"/>
    </source>
</evidence>
<accession>A0ABU8Y084</accession>
<dbReference type="Proteomes" id="UP001371299">
    <property type="component" value="Unassembled WGS sequence"/>
</dbReference>
<keyword evidence="2" id="KW-1185">Reference proteome</keyword>
<sequence length="169" mass="18623">MTKFARNLTAAIIAIFIVVMMVLLASSTLREEDHLEGNLTSTLSKAPNNLEVMTVMPTDVYGEEYPAIGFICPGMQEDKVKEAQIDTKDITFKDGKVPEGKSYAVAISQSTEPFIEELDPEKVEVCEMIDMQVKAMEQQGQSLDGGVPMVQGTQPLGFQREDGTWKMVA</sequence>
<organism evidence="1 2">
    <name type="scientific">Corynebacterium yonathiae</name>
    <dbReference type="NCBI Taxonomy" id="2913504"/>
    <lineage>
        <taxon>Bacteria</taxon>
        <taxon>Bacillati</taxon>
        <taxon>Actinomycetota</taxon>
        <taxon>Actinomycetes</taxon>
        <taxon>Mycobacteriales</taxon>
        <taxon>Corynebacteriaceae</taxon>
        <taxon>Corynebacterium</taxon>
    </lineage>
</organism>
<evidence type="ECO:0008006" key="3">
    <source>
        <dbReference type="Google" id="ProtNLM"/>
    </source>
</evidence>
<gene>
    <name evidence="1" type="ORF">WMQ01_02865</name>
</gene>
<protein>
    <recommendedName>
        <fullName evidence="3">Secreted protein</fullName>
    </recommendedName>
</protein>